<dbReference type="GO" id="GO:0030169">
    <property type="term" value="F:low-density lipoprotein particle binding"/>
    <property type="evidence" value="ECO:0007669"/>
    <property type="project" value="TreeGrafter"/>
</dbReference>
<comment type="subcellular location">
    <subcellularLocation>
        <location evidence="2">Secreted</location>
    </subcellularLocation>
</comment>
<dbReference type="EMBL" id="MKHE01000020">
    <property type="protein sequence ID" value="OWK05498.1"/>
    <property type="molecule type" value="Genomic_DNA"/>
</dbReference>
<dbReference type="PROSITE" id="PS51828">
    <property type="entry name" value="PTX_2"/>
    <property type="match status" value="1"/>
</dbReference>
<evidence type="ECO:0000256" key="3">
    <source>
        <dbReference type="ARBA" id="ARBA00022525"/>
    </source>
</evidence>
<keyword evidence="13" id="KW-1185">Reference proteome</keyword>
<evidence type="ECO:0000256" key="6">
    <source>
        <dbReference type="ARBA" id="ARBA00022837"/>
    </source>
</evidence>
<keyword evidence="6" id="KW-0106">Calcium</keyword>
<dbReference type="GO" id="GO:0001849">
    <property type="term" value="F:complement component C1q complex binding"/>
    <property type="evidence" value="ECO:0007669"/>
    <property type="project" value="TreeGrafter"/>
</dbReference>
<dbReference type="InterPro" id="IPR001759">
    <property type="entry name" value="PTX_dom"/>
</dbReference>
<dbReference type="PANTHER" id="PTHR45869:SF7">
    <property type="entry name" value="C-REACTIVE PROTEIN"/>
    <property type="match status" value="1"/>
</dbReference>
<evidence type="ECO:0000256" key="5">
    <source>
        <dbReference type="ARBA" id="ARBA00022729"/>
    </source>
</evidence>
<accession>A0A212CHM3</accession>
<dbReference type="AlphaFoldDB" id="A0A212CHM3"/>
<dbReference type="InterPro" id="IPR013320">
    <property type="entry name" value="ConA-like_dom_sf"/>
</dbReference>
<gene>
    <name evidence="12" type="ORF">Celaphus_00001837</name>
</gene>
<evidence type="ECO:0000313" key="13">
    <source>
        <dbReference type="Proteomes" id="UP000242450"/>
    </source>
</evidence>
<feature type="domain" description="Pentraxin (PTX)" evidence="11">
    <location>
        <begin position="1"/>
        <end position="141"/>
    </location>
</feature>
<dbReference type="GO" id="GO:0005615">
    <property type="term" value="C:extracellular space"/>
    <property type="evidence" value="ECO:0007669"/>
    <property type="project" value="TreeGrafter"/>
</dbReference>
<feature type="non-terminal residue" evidence="12">
    <location>
        <position position="141"/>
    </location>
</feature>
<dbReference type="Proteomes" id="UP000242450">
    <property type="component" value="Chromosome 20"/>
</dbReference>
<comment type="function">
    <text evidence="8">Displays several functions associated with host defense: it promotes agglutination, bacterial capsular swelling, phagocytosis and complement fixation through its calcium-dependent binding to phosphorylcholine. Can interact with DNA and histones and may scavenge nuclear material released from damaged circulating cells.</text>
</comment>
<comment type="similarity">
    <text evidence="9">Belongs to the pentraxin family.</text>
</comment>
<reference evidence="12 13" key="1">
    <citation type="journal article" date="2018" name="Mol. Genet. Genomics">
        <title>The red deer Cervus elaphus genome CerEla1.0: sequencing, annotating, genes, and chromosomes.</title>
        <authorList>
            <person name="Bana N.A."/>
            <person name="Nyiri A."/>
            <person name="Nagy J."/>
            <person name="Frank K."/>
            <person name="Nagy T."/>
            <person name="Steger V."/>
            <person name="Schiller M."/>
            <person name="Lakatos P."/>
            <person name="Sugar L."/>
            <person name="Horn P."/>
            <person name="Barta E."/>
            <person name="Orosz L."/>
        </authorList>
    </citation>
    <scope>NUCLEOTIDE SEQUENCE [LARGE SCALE GENOMIC DNA]</scope>
    <source>
        <strain evidence="12">Hungarian</strain>
    </source>
</reference>
<keyword evidence="4" id="KW-0479">Metal-binding</keyword>
<dbReference type="GO" id="GO:0046872">
    <property type="term" value="F:metal ion binding"/>
    <property type="evidence" value="ECO:0007669"/>
    <property type="project" value="UniProtKB-KW"/>
</dbReference>
<evidence type="ECO:0000256" key="2">
    <source>
        <dbReference type="ARBA" id="ARBA00004613"/>
    </source>
</evidence>
<comment type="cofactor">
    <cofactor evidence="1">
        <name>Ca(2+)</name>
        <dbReference type="ChEBI" id="CHEBI:29108"/>
    </cofactor>
</comment>
<keyword evidence="3" id="KW-0964">Secreted</keyword>
<evidence type="ECO:0000256" key="8">
    <source>
        <dbReference type="ARBA" id="ARBA00037561"/>
    </source>
</evidence>
<evidence type="ECO:0000256" key="9">
    <source>
        <dbReference type="ARBA" id="ARBA00038102"/>
    </source>
</evidence>
<evidence type="ECO:0000313" key="12">
    <source>
        <dbReference type="EMBL" id="OWK05498.1"/>
    </source>
</evidence>
<evidence type="ECO:0000256" key="4">
    <source>
        <dbReference type="ARBA" id="ARBA00022723"/>
    </source>
</evidence>
<evidence type="ECO:0000259" key="11">
    <source>
        <dbReference type="PROSITE" id="PS51828"/>
    </source>
</evidence>
<dbReference type="PANTHER" id="PTHR45869">
    <property type="entry name" value="C-REACTIVE PROTEIN-RELATED"/>
    <property type="match status" value="1"/>
</dbReference>
<evidence type="ECO:0000256" key="10">
    <source>
        <dbReference type="PROSITE-ProRule" id="PRU01172"/>
    </source>
</evidence>
<sequence>MGREAFVFPIQSHGSFAALVVDLEKPLMAWCMACSKTYNTLEQENEVLLFKGKIEMCSGLISPGPKHLCVGRESAPGTAGLWVDGNPTVRRSLEEEGILYEDRSQHCLGQEQESFGNDFDNNQSLVGDIGDVNLWDFVVTS</sequence>
<dbReference type="Pfam" id="PF00354">
    <property type="entry name" value="Pentaxin"/>
    <property type="match status" value="1"/>
</dbReference>
<dbReference type="Gene3D" id="2.60.120.200">
    <property type="match status" value="1"/>
</dbReference>
<organism evidence="12 13">
    <name type="scientific">Cervus elaphus hippelaphus</name>
    <name type="common">European red deer</name>
    <dbReference type="NCBI Taxonomy" id="46360"/>
    <lineage>
        <taxon>Eukaryota</taxon>
        <taxon>Metazoa</taxon>
        <taxon>Chordata</taxon>
        <taxon>Craniata</taxon>
        <taxon>Vertebrata</taxon>
        <taxon>Euteleostomi</taxon>
        <taxon>Mammalia</taxon>
        <taxon>Eutheria</taxon>
        <taxon>Laurasiatheria</taxon>
        <taxon>Artiodactyla</taxon>
        <taxon>Ruminantia</taxon>
        <taxon>Pecora</taxon>
        <taxon>Cervidae</taxon>
        <taxon>Cervinae</taxon>
        <taxon>Cervus</taxon>
    </lineage>
</organism>
<protein>
    <submittedName>
        <fullName evidence="12">CRP</fullName>
    </submittedName>
</protein>
<comment type="caution">
    <text evidence="12">The sequence shown here is derived from an EMBL/GenBank/DDBJ whole genome shotgun (WGS) entry which is preliminary data.</text>
</comment>
<dbReference type="GO" id="GO:0045087">
    <property type="term" value="P:innate immune response"/>
    <property type="evidence" value="ECO:0007669"/>
    <property type="project" value="TreeGrafter"/>
</dbReference>
<evidence type="ECO:0000256" key="1">
    <source>
        <dbReference type="ARBA" id="ARBA00001913"/>
    </source>
</evidence>
<name>A0A212CHM3_CEREH</name>
<keyword evidence="5" id="KW-0732">Signal</keyword>
<dbReference type="InterPro" id="IPR051005">
    <property type="entry name" value="Pentraxin_domain"/>
</dbReference>
<evidence type="ECO:0000256" key="7">
    <source>
        <dbReference type="ARBA" id="ARBA00023157"/>
    </source>
</evidence>
<keyword evidence="7" id="KW-1015">Disulfide bond</keyword>
<dbReference type="OrthoDB" id="547680at2759"/>
<dbReference type="SUPFAM" id="SSF49899">
    <property type="entry name" value="Concanavalin A-like lectins/glucanases"/>
    <property type="match status" value="1"/>
</dbReference>
<dbReference type="SMART" id="SM00159">
    <property type="entry name" value="PTX"/>
    <property type="match status" value="1"/>
</dbReference>
<comment type="caution">
    <text evidence="10">Lacks conserved residue(s) required for the propagation of feature annotation.</text>
</comment>
<proteinExistence type="inferred from homology"/>